<name>A0A4Z1D1K6_STRGP</name>
<protein>
    <submittedName>
        <fullName evidence="1">Uncharacterized protein</fullName>
    </submittedName>
</protein>
<evidence type="ECO:0000313" key="1">
    <source>
        <dbReference type="EMBL" id="TGN75373.1"/>
    </source>
</evidence>
<dbReference type="RefSeq" id="WP_135794277.1">
    <property type="nucleotide sequence ID" value="NZ_BNBQ01000013.1"/>
</dbReference>
<dbReference type="AlphaFoldDB" id="A0A4Z1D1K6"/>
<accession>A0A4Z1D1K6</accession>
<dbReference type="Proteomes" id="UP000298513">
    <property type="component" value="Unassembled WGS sequence"/>
</dbReference>
<proteinExistence type="predicted"/>
<gene>
    <name evidence="1" type="ORF">E5082_29400</name>
</gene>
<organism evidence="1 2">
    <name type="scientific">Streptomyces griseoluteus</name>
    <dbReference type="NCBI Taxonomy" id="29306"/>
    <lineage>
        <taxon>Bacteria</taxon>
        <taxon>Bacillati</taxon>
        <taxon>Actinomycetota</taxon>
        <taxon>Actinomycetes</taxon>
        <taxon>Kitasatosporales</taxon>
        <taxon>Streptomycetaceae</taxon>
        <taxon>Streptomyces</taxon>
    </lineage>
</organism>
<comment type="caution">
    <text evidence="1">The sequence shown here is derived from an EMBL/GenBank/DDBJ whole genome shotgun (WGS) entry which is preliminary data.</text>
</comment>
<reference evidence="1 2" key="1">
    <citation type="submission" date="2019-04" db="EMBL/GenBank/DDBJ databases">
        <title>Streptomyces sp. nov. Bv016 isolated from bark of Buahinia variegata.</title>
        <authorList>
            <person name="Kanchanasin P."/>
            <person name="Tanasupawat S."/>
            <person name="Yuki M."/>
            <person name="Kudo T."/>
        </authorList>
    </citation>
    <scope>NUCLEOTIDE SEQUENCE [LARGE SCALE GENOMIC DNA]</scope>
    <source>
        <strain evidence="1 2">JCM 4765</strain>
    </source>
</reference>
<sequence>MSYDIMLVRVQPGLTLQGTVDRLNANFDPDADLQPLRLTQAQRSAWDRILRRVSRDAGPVESAEYPYSLTLETVGRPGRVQLDYCGDTAHIEVAYRHSGPATLKVMELAYRIARIVEDESGLTGHDFEVDQPTRTGDPVTAAARLSSVSTWAQHHLS</sequence>
<dbReference type="GeneID" id="91534052"/>
<evidence type="ECO:0000313" key="2">
    <source>
        <dbReference type="Proteomes" id="UP000298513"/>
    </source>
</evidence>
<keyword evidence="2" id="KW-1185">Reference proteome</keyword>
<dbReference type="EMBL" id="SRRU01000013">
    <property type="protein sequence ID" value="TGN75373.1"/>
    <property type="molecule type" value="Genomic_DNA"/>
</dbReference>